<keyword evidence="2" id="KW-1133">Transmembrane helix</keyword>
<comment type="caution">
    <text evidence="3">The sequence shown here is derived from an EMBL/GenBank/DDBJ whole genome shotgun (WGS) entry which is preliminary data.</text>
</comment>
<sequence>MMNESTSNGANNHHDPSMTFTSTPPSSIYQAHSSSNRYSASPFSGAGSSGIPLQTLLDEKEQEELISKFHSQACTQYKLYSYTIGTACAIFCVLFLYFAYVAEDFGESIGMQRVRLIHTLCSVGLLCLSVRCFYRYALWKRSKNLSTDSNTNSSNMRRKREESILLDVSYNEDEDISSSLNIVAPSESWTLLQTHEFIAFKQRILFICLFVAVLFAAIELLLWAPHLQEQFTSLYSDVDVKGDGFHTFKLAILIFPFVLPLMLVASEYGHYLLNQNFLEIIDLSEHRYKFKSL</sequence>
<keyword evidence="2" id="KW-0812">Transmembrane</keyword>
<reference evidence="3 4" key="1">
    <citation type="journal article" date="2019" name="Sci. Rep.">
        <title>Nanopore sequencing improves the draft genome of the human pathogenic amoeba Naegleria fowleri.</title>
        <authorList>
            <person name="Liechti N."/>
            <person name="Schurch N."/>
            <person name="Bruggmann R."/>
            <person name="Wittwer M."/>
        </authorList>
    </citation>
    <scope>NUCLEOTIDE SEQUENCE [LARGE SCALE GENOMIC DNA]</scope>
    <source>
        <strain evidence="3 4">ATCC 30894</strain>
    </source>
</reference>
<dbReference type="OrthoDB" id="10319974at2759"/>
<proteinExistence type="predicted"/>
<dbReference type="GeneID" id="68109172"/>
<feature type="compositionally biased region" description="Polar residues" evidence="1">
    <location>
        <begin position="1"/>
        <end position="11"/>
    </location>
</feature>
<dbReference type="RefSeq" id="XP_044563597.1">
    <property type="nucleotide sequence ID" value="XM_044705095.1"/>
</dbReference>
<feature type="region of interest" description="Disordered" evidence="1">
    <location>
        <begin position="1"/>
        <end position="43"/>
    </location>
</feature>
<evidence type="ECO:0000256" key="2">
    <source>
        <dbReference type="SAM" id="Phobius"/>
    </source>
</evidence>
<name>A0A6A5BX45_NAEFO</name>
<dbReference type="VEuPathDB" id="AmoebaDB:NF0008900"/>
<dbReference type="EMBL" id="VFQX01000028">
    <property type="protein sequence ID" value="KAF0978884.1"/>
    <property type="molecule type" value="Genomic_DNA"/>
</dbReference>
<dbReference type="VEuPathDB" id="AmoebaDB:FDP41_001954"/>
<organism evidence="3 4">
    <name type="scientific">Naegleria fowleri</name>
    <name type="common">Brain eating amoeba</name>
    <dbReference type="NCBI Taxonomy" id="5763"/>
    <lineage>
        <taxon>Eukaryota</taxon>
        <taxon>Discoba</taxon>
        <taxon>Heterolobosea</taxon>
        <taxon>Tetramitia</taxon>
        <taxon>Eutetramitia</taxon>
        <taxon>Vahlkampfiidae</taxon>
        <taxon>Naegleria</taxon>
    </lineage>
</organism>
<feature type="transmembrane region" description="Helical" evidence="2">
    <location>
        <begin position="79"/>
        <end position="102"/>
    </location>
</feature>
<gene>
    <name evidence="3" type="ORF">FDP41_001954</name>
</gene>
<dbReference type="Proteomes" id="UP000444721">
    <property type="component" value="Unassembled WGS sequence"/>
</dbReference>
<keyword evidence="4" id="KW-1185">Reference proteome</keyword>
<dbReference type="OMA" id="QTHEFIA"/>
<feature type="transmembrane region" description="Helical" evidence="2">
    <location>
        <begin position="244"/>
        <end position="265"/>
    </location>
</feature>
<feature type="compositionally biased region" description="Polar residues" evidence="1">
    <location>
        <begin position="28"/>
        <end position="38"/>
    </location>
</feature>
<evidence type="ECO:0000313" key="3">
    <source>
        <dbReference type="EMBL" id="KAF0978884.1"/>
    </source>
</evidence>
<feature type="transmembrane region" description="Helical" evidence="2">
    <location>
        <begin position="204"/>
        <end position="224"/>
    </location>
</feature>
<dbReference type="VEuPathDB" id="AmoebaDB:NfTy_033410"/>
<evidence type="ECO:0000256" key="1">
    <source>
        <dbReference type="SAM" id="MobiDB-lite"/>
    </source>
</evidence>
<feature type="transmembrane region" description="Helical" evidence="2">
    <location>
        <begin position="114"/>
        <end position="134"/>
    </location>
</feature>
<accession>A0A6A5BX45</accession>
<dbReference type="AlphaFoldDB" id="A0A6A5BX45"/>
<protein>
    <submittedName>
        <fullName evidence="3">Uncharacterized protein</fullName>
    </submittedName>
</protein>
<feature type="compositionally biased region" description="Low complexity" evidence="1">
    <location>
        <begin position="17"/>
        <end position="27"/>
    </location>
</feature>
<keyword evidence="2" id="KW-0472">Membrane</keyword>
<evidence type="ECO:0000313" key="4">
    <source>
        <dbReference type="Proteomes" id="UP000444721"/>
    </source>
</evidence>